<accession>E8MZJ8</accession>
<dbReference type="Proteomes" id="UP000008922">
    <property type="component" value="Chromosome"/>
</dbReference>
<organism evidence="1 2">
    <name type="scientific">Anaerolinea thermophila (strain DSM 14523 / JCM 11388 / NBRC 100420 / UNI-1)</name>
    <dbReference type="NCBI Taxonomy" id="926569"/>
    <lineage>
        <taxon>Bacteria</taxon>
        <taxon>Bacillati</taxon>
        <taxon>Chloroflexota</taxon>
        <taxon>Anaerolineae</taxon>
        <taxon>Anaerolineales</taxon>
        <taxon>Anaerolineaceae</taxon>
        <taxon>Anaerolinea</taxon>
    </lineage>
</organism>
<evidence type="ECO:0000313" key="1">
    <source>
        <dbReference type="EMBL" id="BAJ64546.1"/>
    </source>
</evidence>
<keyword evidence="2" id="KW-1185">Reference proteome</keyword>
<dbReference type="RefSeq" id="WP_013560901.1">
    <property type="nucleotide sequence ID" value="NC_014960.1"/>
</dbReference>
<dbReference type="STRING" id="926569.ANT_25200"/>
<sequence length="173" mass="20146">MNAEFPTIQKLFDQTIALQKASEAFYSRLTALFTYYSSEIADFWKRFSEEDHQAAVFLETIRNRLPRERLEQIADPGIFHRVQKCLEDTLILTGKPIDNLEEAYRIALQLEGLENHAIYEFMVLNFAPQEITQPSGIAHLKTHERIHQLKQNLPEAFRTSASRRKINANKENP</sequence>
<dbReference type="InParanoid" id="E8MZJ8"/>
<dbReference type="AlphaFoldDB" id="E8MZJ8"/>
<evidence type="ECO:0000313" key="2">
    <source>
        <dbReference type="Proteomes" id="UP000008922"/>
    </source>
</evidence>
<dbReference type="HOGENOM" id="CLU_1544461_0_0_0"/>
<dbReference type="KEGG" id="atm:ANT_25200"/>
<reference evidence="1 2" key="1">
    <citation type="submission" date="2010-12" db="EMBL/GenBank/DDBJ databases">
        <title>Whole genome sequence of Anaerolinea thermophila UNI-1.</title>
        <authorList>
            <person name="Narita-Yamada S."/>
            <person name="Kishi E."/>
            <person name="Watanabe Y."/>
            <person name="Takasaki K."/>
            <person name="Ankai A."/>
            <person name="Oguchi A."/>
            <person name="Fukui S."/>
            <person name="Takahashi M."/>
            <person name="Yashiro I."/>
            <person name="Hosoyama A."/>
            <person name="Sekiguchi Y."/>
            <person name="Hanada S."/>
            <person name="Fujita N."/>
        </authorList>
    </citation>
    <scope>NUCLEOTIDE SEQUENCE [LARGE SCALE GENOMIC DNA]</scope>
    <source>
        <strain evidence="2">DSM 14523 / JCM 11388 / NBRC 100420 / UNI-1</strain>
    </source>
</reference>
<proteinExistence type="predicted"/>
<gene>
    <name evidence="1" type="ordered locus">ANT_25200</name>
</gene>
<name>E8MZJ8_ANATU</name>
<dbReference type="EMBL" id="AP012029">
    <property type="protein sequence ID" value="BAJ64546.1"/>
    <property type="molecule type" value="Genomic_DNA"/>
</dbReference>
<protein>
    <submittedName>
        <fullName evidence="1">Uncharacterized protein</fullName>
    </submittedName>
</protein>